<reference evidence="2 3" key="1">
    <citation type="submission" date="2024-05" db="EMBL/GenBank/DDBJ databases">
        <title>Culex pipiens pipiens assembly and annotation.</title>
        <authorList>
            <person name="Alout H."/>
            <person name="Durand T."/>
        </authorList>
    </citation>
    <scope>NUCLEOTIDE SEQUENCE [LARGE SCALE GENOMIC DNA]</scope>
    <source>
        <strain evidence="2">HA-2024</strain>
        <tissue evidence="2">Whole body</tissue>
    </source>
</reference>
<keyword evidence="3" id="KW-1185">Reference proteome</keyword>
<feature type="region of interest" description="Disordered" evidence="1">
    <location>
        <begin position="11"/>
        <end position="35"/>
    </location>
</feature>
<sequence length="35" mass="3493">VSDTDLEVIEATGAGDHGGMAAQAGTGPLPDIRNR</sequence>
<evidence type="ECO:0000313" key="2">
    <source>
        <dbReference type="EMBL" id="KAL1377188.1"/>
    </source>
</evidence>
<dbReference type="AlphaFoldDB" id="A0ABD1CLF7"/>
<organism evidence="2 3">
    <name type="scientific">Culex pipiens pipiens</name>
    <name type="common">Northern house mosquito</name>
    <dbReference type="NCBI Taxonomy" id="38569"/>
    <lineage>
        <taxon>Eukaryota</taxon>
        <taxon>Metazoa</taxon>
        <taxon>Ecdysozoa</taxon>
        <taxon>Arthropoda</taxon>
        <taxon>Hexapoda</taxon>
        <taxon>Insecta</taxon>
        <taxon>Pterygota</taxon>
        <taxon>Neoptera</taxon>
        <taxon>Endopterygota</taxon>
        <taxon>Diptera</taxon>
        <taxon>Nematocera</taxon>
        <taxon>Culicoidea</taxon>
        <taxon>Culicidae</taxon>
        <taxon>Culicinae</taxon>
        <taxon>Culicini</taxon>
        <taxon>Culex</taxon>
        <taxon>Culex</taxon>
    </lineage>
</organism>
<accession>A0ABD1CLF7</accession>
<dbReference type="Proteomes" id="UP001562425">
    <property type="component" value="Unassembled WGS sequence"/>
</dbReference>
<evidence type="ECO:0000313" key="3">
    <source>
        <dbReference type="Proteomes" id="UP001562425"/>
    </source>
</evidence>
<name>A0ABD1CLF7_CULPP</name>
<feature type="non-terminal residue" evidence="2">
    <location>
        <position position="1"/>
    </location>
</feature>
<evidence type="ECO:0000256" key="1">
    <source>
        <dbReference type="SAM" id="MobiDB-lite"/>
    </source>
</evidence>
<gene>
    <name evidence="2" type="ORF">pipiens_016442</name>
</gene>
<protein>
    <submittedName>
        <fullName evidence="2">Uncharacterized protein</fullName>
    </submittedName>
</protein>
<comment type="caution">
    <text evidence="2">The sequence shown here is derived from an EMBL/GenBank/DDBJ whole genome shotgun (WGS) entry which is preliminary data.</text>
</comment>
<proteinExistence type="predicted"/>
<dbReference type="EMBL" id="JBEHCU010011133">
    <property type="protein sequence ID" value="KAL1377188.1"/>
    <property type="molecule type" value="Genomic_DNA"/>
</dbReference>